<organism evidence="8">
    <name type="scientific">Xenopus tropicalis</name>
    <name type="common">Western clawed frog</name>
    <name type="synonym">Silurana tropicalis</name>
    <dbReference type="NCBI Taxonomy" id="8364"/>
    <lineage>
        <taxon>Eukaryota</taxon>
        <taxon>Metazoa</taxon>
        <taxon>Chordata</taxon>
        <taxon>Craniata</taxon>
        <taxon>Vertebrata</taxon>
        <taxon>Euteleostomi</taxon>
        <taxon>Amphibia</taxon>
        <taxon>Batrachia</taxon>
        <taxon>Anura</taxon>
        <taxon>Pipoidea</taxon>
        <taxon>Pipidae</taxon>
        <taxon>Xenopodinae</taxon>
        <taxon>Xenopus</taxon>
        <taxon>Silurana</taxon>
    </lineage>
</organism>
<dbReference type="AlphaFoldDB" id="A0A803J8T1"/>
<evidence type="ECO:0000256" key="5">
    <source>
        <dbReference type="PROSITE-ProRule" id="PRU00175"/>
    </source>
</evidence>
<proteinExistence type="predicted"/>
<dbReference type="Pfam" id="PF14634">
    <property type="entry name" value="zf-RING_5"/>
    <property type="match status" value="1"/>
</dbReference>
<keyword evidence="3" id="KW-0862">Zinc</keyword>
<protein>
    <recommendedName>
        <fullName evidence="7">RING-type domain-containing protein</fullName>
    </recommendedName>
</protein>
<dbReference type="InterPro" id="IPR042123">
    <property type="entry name" value="Zip3/RNF212-like"/>
</dbReference>
<dbReference type="PROSITE" id="PS50089">
    <property type="entry name" value="ZF_RING_2"/>
    <property type="match status" value="1"/>
</dbReference>
<dbReference type="PANTHER" id="PTHR22663">
    <property type="entry name" value="RING FINGER PROTEIN NARYA-RELATED"/>
    <property type="match status" value="1"/>
</dbReference>
<dbReference type="FunCoup" id="A0A803J8T1">
    <property type="interactions" value="33"/>
</dbReference>
<evidence type="ECO:0000259" key="7">
    <source>
        <dbReference type="PROSITE" id="PS50089"/>
    </source>
</evidence>
<accession>A0A803J8T1</accession>
<dbReference type="SUPFAM" id="SSF57850">
    <property type="entry name" value="RING/U-box"/>
    <property type="match status" value="1"/>
</dbReference>
<dbReference type="GO" id="GO:0019789">
    <property type="term" value="F:SUMO transferase activity"/>
    <property type="evidence" value="ECO:0007669"/>
    <property type="project" value="InterPro"/>
</dbReference>
<dbReference type="PROSITE" id="PS00518">
    <property type="entry name" value="ZF_RING_1"/>
    <property type="match status" value="1"/>
</dbReference>
<feature type="region of interest" description="Disordered" evidence="6">
    <location>
        <begin position="299"/>
        <end position="327"/>
    </location>
</feature>
<evidence type="ECO:0000256" key="6">
    <source>
        <dbReference type="SAM" id="MobiDB-lite"/>
    </source>
</evidence>
<keyword evidence="2 5" id="KW-0863">Zinc-finger</keyword>
<evidence type="ECO:0000256" key="1">
    <source>
        <dbReference type="ARBA" id="ARBA00022723"/>
    </source>
</evidence>
<evidence type="ECO:0000256" key="2">
    <source>
        <dbReference type="ARBA" id="ARBA00022771"/>
    </source>
</evidence>
<sequence length="327" mass="37025">MKLNICWGTDDYSFTTAPTRKRLRKRGKAGKMSGLAVLCNVCFQKPVSDTTRYALTSCGHVVCEHCLQKGKKEECTVCRTSCRIIFLSNQTNPEIKMLFMDINSLCKQFSKEFAQVCEFQESHRKRLQTYYNGKIIKQEETIKKLTQQLQSTKLYKDAQEFPFQDASYSLRSSQSYNRFSVPNTSRNSVYPDKQTGYFLQKPDEKMEVEHYSVKKNSETVAAPGRLSVISPPQDGRMGCVSYRSSSCSNTPLSVRANQFGVSQQSNAFHPLSKSSSQANRTSAWDPLGLRTLQAYQQSPLSSQASATRQPISLPNILHRQNLSKKTP</sequence>
<dbReference type="GO" id="GO:0008270">
    <property type="term" value="F:zinc ion binding"/>
    <property type="evidence" value="ECO:0007669"/>
    <property type="project" value="UniProtKB-KW"/>
</dbReference>
<dbReference type="Ensembl" id="ENSXETT00000119110">
    <property type="protein sequence ID" value="ENSXETP00000104277"/>
    <property type="gene ID" value="ENSXETG00000041996"/>
</dbReference>
<evidence type="ECO:0000256" key="3">
    <source>
        <dbReference type="ARBA" id="ARBA00022833"/>
    </source>
</evidence>
<dbReference type="InterPro" id="IPR017907">
    <property type="entry name" value="Znf_RING_CS"/>
</dbReference>
<dbReference type="PANTHER" id="PTHR22663:SF21">
    <property type="entry name" value="E3 SUMO-PROTEIN LIGASE RNF212-RELATED"/>
    <property type="match status" value="1"/>
</dbReference>
<dbReference type="InterPro" id="IPR001841">
    <property type="entry name" value="Znf_RING"/>
</dbReference>
<name>A0A803J8T1_XENTR</name>
<dbReference type="GO" id="GO:0000795">
    <property type="term" value="C:synaptonemal complex"/>
    <property type="evidence" value="ECO:0007669"/>
    <property type="project" value="InterPro"/>
</dbReference>
<keyword evidence="1" id="KW-0479">Metal-binding</keyword>
<reference evidence="8" key="2">
    <citation type="submission" date="2021-03" db="UniProtKB">
        <authorList>
            <consortium name="Ensembl"/>
        </authorList>
    </citation>
    <scope>IDENTIFICATION</scope>
</reference>
<dbReference type="GeneTree" id="ENSGT00740000115581"/>
<dbReference type="GO" id="GO:0007131">
    <property type="term" value="P:reciprocal meiotic recombination"/>
    <property type="evidence" value="ECO:0007669"/>
    <property type="project" value="InterPro"/>
</dbReference>
<dbReference type="InterPro" id="IPR013083">
    <property type="entry name" value="Znf_RING/FYVE/PHD"/>
</dbReference>
<dbReference type="InParanoid" id="A0A803J8T1"/>
<feature type="domain" description="RING-type" evidence="7">
    <location>
        <begin position="39"/>
        <end position="79"/>
    </location>
</feature>
<reference evidence="8" key="1">
    <citation type="journal article" date="2010" name="Science">
        <title>The genome of the Western clawed frog Xenopus tropicalis.</title>
        <authorList>
            <person name="Hellsten U."/>
            <person name="Harland R.M."/>
            <person name="Gilchrist M.J."/>
            <person name="Hendrix D."/>
            <person name="Jurka J."/>
            <person name="Kapitonov V."/>
            <person name="Ovcharenko I."/>
            <person name="Putnam N.H."/>
            <person name="Shu S."/>
            <person name="Taher L."/>
            <person name="Blitz I.L."/>
            <person name="Blumberg B."/>
            <person name="Dichmann D.S."/>
            <person name="Dubchak I."/>
            <person name="Amaya E."/>
            <person name="Detter J.C."/>
            <person name="Fletcher R."/>
            <person name="Gerhard D.S."/>
            <person name="Goodstein D."/>
            <person name="Graves T."/>
            <person name="Grigoriev I.V."/>
            <person name="Grimwood J."/>
            <person name="Kawashima T."/>
            <person name="Lindquist E."/>
            <person name="Lucas S.M."/>
            <person name="Mead P.E."/>
            <person name="Mitros T."/>
            <person name="Ogino H."/>
            <person name="Ohta Y."/>
            <person name="Poliakov A.V."/>
            <person name="Pollet N."/>
            <person name="Robert J."/>
            <person name="Salamov A."/>
            <person name="Sater A.K."/>
            <person name="Schmutz J."/>
            <person name="Terry A."/>
            <person name="Vize P.D."/>
            <person name="Warren W.C."/>
            <person name="Wells D."/>
            <person name="Wills A."/>
            <person name="Wilson R.K."/>
            <person name="Zimmerman L.B."/>
            <person name="Zorn A.M."/>
            <person name="Grainger R."/>
            <person name="Grammer T."/>
            <person name="Khokha M.K."/>
            <person name="Richardson P.M."/>
            <person name="Rokhsar D.S."/>
        </authorList>
    </citation>
    <scope>NUCLEOTIDE SEQUENCE [LARGE SCALE GENOMIC DNA]</scope>
    <source>
        <strain evidence="8">Nigerian</strain>
    </source>
</reference>
<keyword evidence="4" id="KW-0469">Meiosis</keyword>
<evidence type="ECO:0000313" key="8">
    <source>
        <dbReference type="Ensembl" id="ENSXETP00000104277"/>
    </source>
</evidence>
<evidence type="ECO:0000256" key="4">
    <source>
        <dbReference type="ARBA" id="ARBA00023254"/>
    </source>
</evidence>
<dbReference type="CDD" id="cd16746">
    <property type="entry name" value="RING-HC_RNF212"/>
    <property type="match status" value="1"/>
</dbReference>
<dbReference type="Gene3D" id="3.30.40.10">
    <property type="entry name" value="Zinc/RING finger domain, C3HC4 (zinc finger)"/>
    <property type="match status" value="1"/>
</dbReference>